<organism evidence="7">
    <name type="scientific">mine drainage metagenome</name>
    <dbReference type="NCBI Taxonomy" id="410659"/>
    <lineage>
        <taxon>unclassified sequences</taxon>
        <taxon>metagenomes</taxon>
        <taxon>ecological metagenomes</taxon>
    </lineage>
</organism>
<dbReference type="InterPro" id="IPR007016">
    <property type="entry name" value="O-antigen_ligase-rel_domated"/>
</dbReference>
<keyword evidence="7" id="KW-0436">Ligase</keyword>
<dbReference type="Pfam" id="PF04932">
    <property type="entry name" value="Wzy_C"/>
    <property type="match status" value="1"/>
</dbReference>
<gene>
    <name evidence="7" type="ORF">GALL_231970</name>
</gene>
<dbReference type="InterPro" id="IPR051533">
    <property type="entry name" value="WaaL-like"/>
</dbReference>
<comment type="caution">
    <text evidence="7">The sequence shown here is derived from an EMBL/GenBank/DDBJ whole genome shotgun (WGS) entry which is preliminary data.</text>
</comment>
<feature type="transmembrane region" description="Helical" evidence="5">
    <location>
        <begin position="15"/>
        <end position="35"/>
    </location>
</feature>
<protein>
    <submittedName>
        <fullName evidence="7">O-antigen ligase</fullName>
    </submittedName>
</protein>
<dbReference type="GO" id="GO:0016874">
    <property type="term" value="F:ligase activity"/>
    <property type="evidence" value="ECO:0007669"/>
    <property type="project" value="UniProtKB-KW"/>
</dbReference>
<sequence length="490" mass="54558">MARPLASPAQPRQRTLLALTVLGGSALALLAGYVVGRLSLGDHIHLALLVALPAAFVLGLLFIYARQTLLWLIILFRANLDPMLNMTKIGGGSSAIGLGGLLNGLVIGLIVMELFNRQRIPVKRLLLQTWLPLLVVMVGTLTITPRLVPGIKNDLSLLSNAAIFLLAFVYVRDKASHDAWLRAVLLSTIGPTLYGLYQIVTHTGFHDFQVGLRIDSTFSHPNIFAFYLVLMVSLLFVVWRGGVLAVSPRVRRLLPLYILVLLALLMTTKTRSAWGAMAFFFLAYSLVMERKLLPLLVIAGFASLLLPDVRERISELTTGNSGMYYQPLNSFAWRKEMWTAALRFMEPSHYLFGYGKESYEFYSRLFYPLSNGVGPPAHNVYMQVFFDGGVMGLGGFIWLLLGTGALVAGVRKTDRMEGFLLLMLVLEFALVSVSDNMLDYLVYNWYLWFVLGTGVSLHFRRMAQATAKLQPSHDTVFERPALARVAQRGR</sequence>
<evidence type="ECO:0000256" key="5">
    <source>
        <dbReference type="SAM" id="Phobius"/>
    </source>
</evidence>
<feature type="transmembrane region" description="Helical" evidence="5">
    <location>
        <begin position="125"/>
        <end position="143"/>
    </location>
</feature>
<feature type="transmembrane region" description="Helical" evidence="5">
    <location>
        <begin position="220"/>
        <end position="238"/>
    </location>
</feature>
<keyword evidence="2 5" id="KW-0812">Transmembrane</keyword>
<keyword evidence="3 5" id="KW-1133">Transmembrane helix</keyword>
<evidence type="ECO:0000259" key="6">
    <source>
        <dbReference type="Pfam" id="PF04932"/>
    </source>
</evidence>
<feature type="transmembrane region" description="Helical" evidence="5">
    <location>
        <begin position="179"/>
        <end position="200"/>
    </location>
</feature>
<dbReference type="PANTHER" id="PTHR37422:SF13">
    <property type="entry name" value="LIPOPOLYSACCHARIDE BIOSYNTHESIS PROTEIN PA4999-RELATED"/>
    <property type="match status" value="1"/>
</dbReference>
<feature type="domain" description="O-antigen ligase-related" evidence="6">
    <location>
        <begin position="257"/>
        <end position="397"/>
    </location>
</feature>
<evidence type="ECO:0000256" key="1">
    <source>
        <dbReference type="ARBA" id="ARBA00004141"/>
    </source>
</evidence>
<feature type="transmembrane region" description="Helical" evidence="5">
    <location>
        <begin position="440"/>
        <end position="459"/>
    </location>
</feature>
<keyword evidence="4 5" id="KW-0472">Membrane</keyword>
<feature type="transmembrane region" description="Helical" evidence="5">
    <location>
        <begin position="390"/>
        <end position="410"/>
    </location>
</feature>
<evidence type="ECO:0000313" key="7">
    <source>
        <dbReference type="EMBL" id="OIQ94842.1"/>
    </source>
</evidence>
<feature type="transmembrane region" description="Helical" evidence="5">
    <location>
        <begin position="155"/>
        <end position="172"/>
    </location>
</feature>
<evidence type="ECO:0000256" key="3">
    <source>
        <dbReference type="ARBA" id="ARBA00022989"/>
    </source>
</evidence>
<feature type="transmembrane region" description="Helical" evidence="5">
    <location>
        <begin position="94"/>
        <end position="113"/>
    </location>
</feature>
<feature type="transmembrane region" description="Helical" evidence="5">
    <location>
        <begin position="47"/>
        <end position="74"/>
    </location>
</feature>
<evidence type="ECO:0000256" key="4">
    <source>
        <dbReference type="ARBA" id="ARBA00023136"/>
    </source>
</evidence>
<feature type="transmembrane region" description="Helical" evidence="5">
    <location>
        <begin position="250"/>
        <end position="266"/>
    </location>
</feature>
<dbReference type="AlphaFoldDB" id="A0A1J5RHE7"/>
<dbReference type="GO" id="GO:0016020">
    <property type="term" value="C:membrane"/>
    <property type="evidence" value="ECO:0007669"/>
    <property type="project" value="UniProtKB-SubCell"/>
</dbReference>
<accession>A0A1J5RHE7</accession>
<comment type="subcellular location">
    <subcellularLocation>
        <location evidence="1">Membrane</location>
        <topology evidence="1">Multi-pass membrane protein</topology>
    </subcellularLocation>
</comment>
<evidence type="ECO:0000256" key="2">
    <source>
        <dbReference type="ARBA" id="ARBA00022692"/>
    </source>
</evidence>
<dbReference type="PANTHER" id="PTHR37422">
    <property type="entry name" value="TEICHURONIC ACID BIOSYNTHESIS PROTEIN TUAE"/>
    <property type="match status" value="1"/>
</dbReference>
<reference evidence="7" key="1">
    <citation type="submission" date="2016-10" db="EMBL/GenBank/DDBJ databases">
        <title>Sequence of Gallionella enrichment culture.</title>
        <authorList>
            <person name="Poehlein A."/>
            <person name="Muehling M."/>
            <person name="Daniel R."/>
        </authorList>
    </citation>
    <scope>NUCLEOTIDE SEQUENCE</scope>
</reference>
<feature type="transmembrane region" description="Helical" evidence="5">
    <location>
        <begin position="417"/>
        <end position="434"/>
    </location>
</feature>
<dbReference type="EMBL" id="MLJW01000178">
    <property type="protein sequence ID" value="OIQ94842.1"/>
    <property type="molecule type" value="Genomic_DNA"/>
</dbReference>
<name>A0A1J5RHE7_9ZZZZ</name>
<proteinExistence type="predicted"/>